<dbReference type="PANTHER" id="PTHR30146:SF148">
    <property type="entry name" value="HTH-TYPE TRANSCRIPTIONAL REPRESSOR PURR-RELATED"/>
    <property type="match status" value="1"/>
</dbReference>
<feature type="domain" description="HTH lacI-type" evidence="5">
    <location>
        <begin position="2"/>
        <end position="56"/>
    </location>
</feature>
<evidence type="ECO:0000256" key="3">
    <source>
        <dbReference type="ARBA" id="ARBA00023125"/>
    </source>
</evidence>
<dbReference type="PROSITE" id="PS50932">
    <property type="entry name" value="HTH_LACI_2"/>
    <property type="match status" value="1"/>
</dbReference>
<dbReference type="InterPro" id="IPR046335">
    <property type="entry name" value="LacI/GalR-like_sensor"/>
</dbReference>
<sequence length="353" mass="38049">MTTIYDVARHAGVSAKTVSRVLNNDAPVKPETREAVQKAIGELGYIPSSAARMMRSNRSGLIGLITGAISQSSARTDTAHQPRGLSDMLLVQGALQTISASGKTLMIADTGGDADKVAPLIRTFLQHRVEGILYVADQHKEVALPKVPDDCPIVLLNCFDRLNTPSVLPDDANGQKQLVEALIGHGHRRIAYLTLPPDVIATRLRAEGYRAALAAAGIGYDADLLVAGYPNQNNDSRDLWNAIEHLMTLAKPPSVICCGNDEMALRVYGILRTRGLRIPEEISVVGYDNDVSITETLFPPLSTAVLPYYEMGMQAGKILLELASGKPAKKTAPNPLIIPSEVAWRSSVITIDR</sequence>
<keyword evidence="7" id="KW-1185">Reference proteome</keyword>
<keyword evidence="4" id="KW-0804">Transcription</keyword>
<reference evidence="6 7" key="1">
    <citation type="journal article" date="2022" name="Res Sq">
        <title>Evolution of multicellular longitudinally dividing oral cavity symbionts (Neisseriaceae).</title>
        <authorList>
            <person name="Nyongesa S."/>
            <person name="Weber P."/>
            <person name="Bernet E."/>
            <person name="Pullido F."/>
            <person name="Nieckarz M."/>
            <person name="Delaby M."/>
            <person name="Nieves C."/>
            <person name="Viehboeck T."/>
            <person name="Krause N."/>
            <person name="Rivera-Millot A."/>
            <person name="Nakamura A."/>
            <person name="Vischer N."/>
            <person name="VanNieuwenhze M."/>
            <person name="Brun Y."/>
            <person name="Cava F."/>
            <person name="Bulgheresi S."/>
            <person name="Veyrier F."/>
        </authorList>
    </citation>
    <scope>NUCLEOTIDE SEQUENCE [LARGE SCALE GENOMIC DNA]</scope>
    <source>
        <strain evidence="6 7">CCUG 63373m</strain>
    </source>
</reference>
<dbReference type="PROSITE" id="PS00356">
    <property type="entry name" value="HTH_LACI_1"/>
    <property type="match status" value="1"/>
</dbReference>
<dbReference type="Proteomes" id="UP000829817">
    <property type="component" value="Chromosome"/>
</dbReference>
<dbReference type="Pfam" id="PF13377">
    <property type="entry name" value="Peripla_BP_3"/>
    <property type="match status" value="1"/>
</dbReference>
<dbReference type="SUPFAM" id="SSF53822">
    <property type="entry name" value="Periplasmic binding protein-like I"/>
    <property type="match status" value="1"/>
</dbReference>
<dbReference type="PANTHER" id="PTHR30146">
    <property type="entry name" value="LACI-RELATED TRANSCRIPTIONAL REPRESSOR"/>
    <property type="match status" value="1"/>
</dbReference>
<dbReference type="SMART" id="SM00354">
    <property type="entry name" value="HTH_LACI"/>
    <property type="match status" value="1"/>
</dbReference>
<evidence type="ECO:0000256" key="2">
    <source>
        <dbReference type="ARBA" id="ARBA00023015"/>
    </source>
</evidence>
<dbReference type="CDD" id="cd01392">
    <property type="entry name" value="HTH_LacI"/>
    <property type="match status" value="1"/>
</dbReference>
<dbReference type="SUPFAM" id="SSF47413">
    <property type="entry name" value="lambda repressor-like DNA-binding domains"/>
    <property type="match status" value="1"/>
</dbReference>
<dbReference type="PRINTS" id="PR00036">
    <property type="entry name" value="HTHLACI"/>
</dbReference>
<dbReference type="RefSeq" id="WP_244784036.1">
    <property type="nucleotide sequence ID" value="NZ_CP091508.1"/>
</dbReference>
<dbReference type="InterPro" id="IPR028082">
    <property type="entry name" value="Peripla_BP_I"/>
</dbReference>
<evidence type="ECO:0000313" key="6">
    <source>
        <dbReference type="EMBL" id="UOO80966.1"/>
    </source>
</evidence>
<dbReference type="InterPro" id="IPR000843">
    <property type="entry name" value="HTH_LacI"/>
</dbReference>
<evidence type="ECO:0000256" key="1">
    <source>
        <dbReference type="ARBA" id="ARBA00022491"/>
    </source>
</evidence>
<name>A0ABY4DQ09_9NEIS</name>
<protein>
    <submittedName>
        <fullName evidence="6">LacI family transcriptional regulator</fullName>
    </submittedName>
</protein>
<evidence type="ECO:0000256" key="4">
    <source>
        <dbReference type="ARBA" id="ARBA00023163"/>
    </source>
</evidence>
<dbReference type="InterPro" id="IPR010982">
    <property type="entry name" value="Lambda_DNA-bd_dom_sf"/>
</dbReference>
<dbReference type="EMBL" id="CP091508">
    <property type="protein sequence ID" value="UOO80966.1"/>
    <property type="molecule type" value="Genomic_DNA"/>
</dbReference>
<dbReference type="Gene3D" id="1.10.260.40">
    <property type="entry name" value="lambda repressor-like DNA-binding domains"/>
    <property type="match status" value="1"/>
</dbReference>
<evidence type="ECO:0000313" key="7">
    <source>
        <dbReference type="Proteomes" id="UP000829817"/>
    </source>
</evidence>
<keyword evidence="3" id="KW-0238">DNA-binding</keyword>
<keyword evidence="2" id="KW-0805">Transcription regulation</keyword>
<proteinExistence type="predicted"/>
<dbReference type="Pfam" id="PF00356">
    <property type="entry name" value="LacI"/>
    <property type="match status" value="1"/>
</dbReference>
<accession>A0ABY4DQ09</accession>
<evidence type="ECO:0000259" key="5">
    <source>
        <dbReference type="PROSITE" id="PS50932"/>
    </source>
</evidence>
<dbReference type="Gene3D" id="3.40.50.2300">
    <property type="match status" value="2"/>
</dbReference>
<organism evidence="6 7">
    <name type="scientific">Uruburuella testudinis</name>
    <dbReference type="NCBI Taxonomy" id="1282863"/>
    <lineage>
        <taxon>Bacteria</taxon>
        <taxon>Pseudomonadati</taxon>
        <taxon>Pseudomonadota</taxon>
        <taxon>Betaproteobacteria</taxon>
        <taxon>Neisseriales</taxon>
        <taxon>Neisseriaceae</taxon>
        <taxon>Uruburuella</taxon>
    </lineage>
</organism>
<keyword evidence="1" id="KW-0678">Repressor</keyword>
<gene>
    <name evidence="6" type="ORF">LVJ83_08195</name>
</gene>
<dbReference type="CDD" id="cd06288">
    <property type="entry name" value="PBP1_sucrose_transcription_regulator"/>
    <property type="match status" value="1"/>
</dbReference>